<name>A0A371FWA6_MUCPR</name>
<sequence>MDDSSNPKGGGAGIILKGPGDINLEHSLKFDFKASNNQVEFTQIPIKNSYHKSNVEMSTNLSIQ</sequence>
<dbReference type="AlphaFoldDB" id="A0A371FWA6"/>
<comment type="caution">
    <text evidence="1">The sequence shown here is derived from an EMBL/GenBank/DDBJ whole genome shotgun (WGS) entry which is preliminary data.</text>
</comment>
<gene>
    <name evidence="1" type="ORF">CR513_36591</name>
</gene>
<dbReference type="EMBL" id="QJKJ01007599">
    <property type="protein sequence ID" value="RDX82599.1"/>
    <property type="molecule type" value="Genomic_DNA"/>
</dbReference>
<proteinExistence type="predicted"/>
<protein>
    <submittedName>
        <fullName evidence="1">Uncharacterized protein</fullName>
    </submittedName>
</protein>
<dbReference type="OrthoDB" id="1730596at2759"/>
<accession>A0A371FWA6</accession>
<evidence type="ECO:0000313" key="1">
    <source>
        <dbReference type="EMBL" id="RDX82599.1"/>
    </source>
</evidence>
<feature type="non-terminal residue" evidence="1">
    <location>
        <position position="1"/>
    </location>
</feature>
<organism evidence="1 2">
    <name type="scientific">Mucuna pruriens</name>
    <name type="common">Velvet bean</name>
    <name type="synonym">Dolichos pruriens</name>
    <dbReference type="NCBI Taxonomy" id="157652"/>
    <lineage>
        <taxon>Eukaryota</taxon>
        <taxon>Viridiplantae</taxon>
        <taxon>Streptophyta</taxon>
        <taxon>Embryophyta</taxon>
        <taxon>Tracheophyta</taxon>
        <taxon>Spermatophyta</taxon>
        <taxon>Magnoliopsida</taxon>
        <taxon>eudicotyledons</taxon>
        <taxon>Gunneridae</taxon>
        <taxon>Pentapetalae</taxon>
        <taxon>rosids</taxon>
        <taxon>fabids</taxon>
        <taxon>Fabales</taxon>
        <taxon>Fabaceae</taxon>
        <taxon>Papilionoideae</taxon>
        <taxon>50 kb inversion clade</taxon>
        <taxon>NPAAA clade</taxon>
        <taxon>indigoferoid/millettioid clade</taxon>
        <taxon>Phaseoleae</taxon>
        <taxon>Mucuna</taxon>
    </lineage>
</organism>
<dbReference type="Proteomes" id="UP000257109">
    <property type="component" value="Unassembled WGS sequence"/>
</dbReference>
<keyword evidence="2" id="KW-1185">Reference proteome</keyword>
<evidence type="ECO:0000313" key="2">
    <source>
        <dbReference type="Proteomes" id="UP000257109"/>
    </source>
</evidence>
<reference evidence="1" key="1">
    <citation type="submission" date="2018-05" db="EMBL/GenBank/DDBJ databases">
        <title>Draft genome of Mucuna pruriens seed.</title>
        <authorList>
            <person name="Nnadi N.E."/>
            <person name="Vos R."/>
            <person name="Hasami M.H."/>
            <person name="Devisetty U.K."/>
            <person name="Aguiy J.C."/>
        </authorList>
    </citation>
    <scope>NUCLEOTIDE SEQUENCE [LARGE SCALE GENOMIC DNA]</scope>
    <source>
        <strain evidence="1">JCA_2017</strain>
    </source>
</reference>